<gene>
    <name evidence="4" type="ORF">A2561_00825</name>
</gene>
<sequence length="139" mass="15610">MVKKTKIDENLIQEAITQPQETSKKAIFSKEGELVVDVYETQAEFVVTSAIAGVVINDVDISIEKDMMIIKGDRKDPNQAEGKKYLYQECYWGPFSKKVILPENIKVKEASAEMDKGILTIKFPKTEKNVKGKIGVKEA</sequence>
<reference evidence="4 5" key="1">
    <citation type="journal article" date="2016" name="Nat. Commun.">
        <title>Thousands of microbial genomes shed light on interconnected biogeochemical processes in an aquifer system.</title>
        <authorList>
            <person name="Anantharaman K."/>
            <person name="Brown C.T."/>
            <person name="Hug L.A."/>
            <person name="Sharon I."/>
            <person name="Castelle C.J."/>
            <person name="Probst A.J."/>
            <person name="Thomas B.C."/>
            <person name="Singh A."/>
            <person name="Wilkins M.J."/>
            <person name="Karaoz U."/>
            <person name="Brodie E.L."/>
            <person name="Williams K.H."/>
            <person name="Hubbard S.S."/>
            <person name="Banfield J.F."/>
        </authorList>
    </citation>
    <scope>NUCLEOTIDE SEQUENCE [LARGE SCALE GENOMIC DNA]</scope>
</reference>
<evidence type="ECO:0000259" key="3">
    <source>
        <dbReference type="PROSITE" id="PS01031"/>
    </source>
</evidence>
<protein>
    <recommendedName>
        <fullName evidence="3">SHSP domain-containing protein</fullName>
    </recommendedName>
</protein>
<feature type="domain" description="SHSP" evidence="3">
    <location>
        <begin position="27"/>
        <end position="139"/>
    </location>
</feature>
<comment type="similarity">
    <text evidence="1 2">Belongs to the small heat shock protein (HSP20) family.</text>
</comment>
<dbReference type="Pfam" id="PF00011">
    <property type="entry name" value="HSP20"/>
    <property type="match status" value="1"/>
</dbReference>
<dbReference type="InterPro" id="IPR002068">
    <property type="entry name" value="A-crystallin/Hsp20_dom"/>
</dbReference>
<comment type="caution">
    <text evidence="4">The sequence shown here is derived from an EMBL/GenBank/DDBJ whole genome shotgun (WGS) entry which is preliminary data.</text>
</comment>
<dbReference type="InterPro" id="IPR031107">
    <property type="entry name" value="Small_HSP"/>
</dbReference>
<dbReference type="InterPro" id="IPR008978">
    <property type="entry name" value="HSP20-like_chaperone"/>
</dbReference>
<organism evidence="4 5">
    <name type="scientific">Candidatus Staskawiczbacteria bacterium RIFOXYD1_FULL_32_13</name>
    <dbReference type="NCBI Taxonomy" id="1802234"/>
    <lineage>
        <taxon>Bacteria</taxon>
        <taxon>Candidatus Staskawicziibacteriota</taxon>
    </lineage>
</organism>
<evidence type="ECO:0000313" key="5">
    <source>
        <dbReference type="Proteomes" id="UP000178935"/>
    </source>
</evidence>
<dbReference type="PANTHER" id="PTHR11527">
    <property type="entry name" value="HEAT-SHOCK PROTEIN 20 FAMILY MEMBER"/>
    <property type="match status" value="1"/>
</dbReference>
<dbReference type="AlphaFoldDB" id="A0A1G2JK74"/>
<dbReference type="SUPFAM" id="SSF49764">
    <property type="entry name" value="HSP20-like chaperones"/>
    <property type="match status" value="1"/>
</dbReference>
<dbReference type="PROSITE" id="PS01031">
    <property type="entry name" value="SHSP"/>
    <property type="match status" value="1"/>
</dbReference>
<dbReference type="Proteomes" id="UP000178935">
    <property type="component" value="Unassembled WGS sequence"/>
</dbReference>
<dbReference type="Gene3D" id="2.60.40.790">
    <property type="match status" value="1"/>
</dbReference>
<dbReference type="CDD" id="cd06464">
    <property type="entry name" value="ACD_sHsps-like"/>
    <property type="match status" value="1"/>
</dbReference>
<proteinExistence type="inferred from homology"/>
<accession>A0A1G2JK74</accession>
<evidence type="ECO:0000256" key="1">
    <source>
        <dbReference type="PROSITE-ProRule" id="PRU00285"/>
    </source>
</evidence>
<evidence type="ECO:0000256" key="2">
    <source>
        <dbReference type="RuleBase" id="RU003616"/>
    </source>
</evidence>
<name>A0A1G2JK74_9BACT</name>
<evidence type="ECO:0000313" key="4">
    <source>
        <dbReference type="EMBL" id="OGZ87519.1"/>
    </source>
</evidence>
<dbReference type="EMBL" id="MHPU01000042">
    <property type="protein sequence ID" value="OGZ87519.1"/>
    <property type="molecule type" value="Genomic_DNA"/>
</dbReference>